<feature type="compositionally biased region" description="Basic and acidic residues" evidence="2">
    <location>
        <begin position="159"/>
        <end position="178"/>
    </location>
</feature>
<dbReference type="Gene3D" id="3.10.20.370">
    <property type="match status" value="1"/>
</dbReference>
<dbReference type="PROSITE" id="PS50878">
    <property type="entry name" value="RT_POL"/>
    <property type="match status" value="1"/>
</dbReference>
<evidence type="ECO:0000256" key="1">
    <source>
        <dbReference type="ARBA" id="ARBA00023268"/>
    </source>
</evidence>
<dbReference type="Pfam" id="PF03732">
    <property type="entry name" value="Retrotrans_gag"/>
    <property type="match status" value="1"/>
</dbReference>
<evidence type="ECO:0000259" key="3">
    <source>
        <dbReference type="PROSITE" id="PS50878"/>
    </source>
</evidence>
<evidence type="ECO:0000256" key="2">
    <source>
        <dbReference type="SAM" id="MobiDB-lite"/>
    </source>
</evidence>
<feature type="compositionally biased region" description="Low complexity" evidence="2">
    <location>
        <begin position="44"/>
        <end position="58"/>
    </location>
</feature>
<evidence type="ECO:0000313" key="5">
    <source>
        <dbReference type="EMBL" id="SPD10360.1"/>
    </source>
</evidence>
<gene>
    <name evidence="5" type="ORF">FSB_LOCUS38242</name>
</gene>
<dbReference type="GO" id="GO:0015074">
    <property type="term" value="P:DNA integration"/>
    <property type="evidence" value="ECO:0007669"/>
    <property type="project" value="InterPro"/>
</dbReference>
<dbReference type="PANTHER" id="PTHR37984:SF5">
    <property type="entry name" value="PROTEIN NYNRIN-LIKE"/>
    <property type="match status" value="1"/>
</dbReference>
<dbReference type="GO" id="GO:0003676">
    <property type="term" value="F:nucleic acid binding"/>
    <property type="evidence" value="ECO:0007669"/>
    <property type="project" value="InterPro"/>
</dbReference>
<dbReference type="InterPro" id="IPR043128">
    <property type="entry name" value="Rev_trsase/Diguanyl_cyclase"/>
</dbReference>
<feature type="region of interest" description="Disordered" evidence="2">
    <location>
        <begin position="1"/>
        <end position="178"/>
    </location>
</feature>
<dbReference type="Gene3D" id="1.10.340.70">
    <property type="match status" value="1"/>
</dbReference>
<evidence type="ECO:0000259" key="4">
    <source>
        <dbReference type="PROSITE" id="PS50994"/>
    </source>
</evidence>
<dbReference type="InterPro" id="IPR050951">
    <property type="entry name" value="Retrovirus_Pol_polyprotein"/>
</dbReference>
<proteinExistence type="predicted"/>
<dbReference type="Pfam" id="PF00078">
    <property type="entry name" value="RVT_1"/>
    <property type="match status" value="1"/>
</dbReference>
<dbReference type="PANTHER" id="PTHR37984">
    <property type="entry name" value="PROTEIN CBG26694"/>
    <property type="match status" value="1"/>
</dbReference>
<name>A0A2N9HFC2_FAGSY</name>
<dbReference type="EMBL" id="OIVN01003332">
    <property type="protein sequence ID" value="SPD10360.1"/>
    <property type="molecule type" value="Genomic_DNA"/>
</dbReference>
<accession>A0A2N9HFC2</accession>
<dbReference type="GO" id="GO:0003824">
    <property type="term" value="F:catalytic activity"/>
    <property type="evidence" value="ECO:0007669"/>
    <property type="project" value="UniProtKB-KW"/>
</dbReference>
<protein>
    <submittedName>
        <fullName evidence="5">Uncharacterized protein</fullName>
    </submittedName>
</protein>
<feature type="compositionally biased region" description="Pro residues" evidence="2">
    <location>
        <begin position="357"/>
        <end position="366"/>
    </location>
</feature>
<feature type="domain" description="Integrase catalytic" evidence="4">
    <location>
        <begin position="1400"/>
        <end position="1591"/>
    </location>
</feature>
<dbReference type="SUPFAM" id="SSF56672">
    <property type="entry name" value="DNA/RNA polymerases"/>
    <property type="match status" value="1"/>
</dbReference>
<reference evidence="5" key="1">
    <citation type="submission" date="2018-02" db="EMBL/GenBank/DDBJ databases">
        <authorList>
            <person name="Cohen D.B."/>
            <person name="Kent A.D."/>
        </authorList>
    </citation>
    <scope>NUCLEOTIDE SEQUENCE</scope>
</reference>
<dbReference type="PROSITE" id="PS50994">
    <property type="entry name" value="INTEGRASE"/>
    <property type="match status" value="1"/>
</dbReference>
<feature type="compositionally biased region" description="Polar residues" evidence="2">
    <location>
        <begin position="368"/>
        <end position="386"/>
    </location>
</feature>
<feature type="compositionally biased region" description="Polar residues" evidence="2">
    <location>
        <begin position="65"/>
        <end position="76"/>
    </location>
</feature>
<dbReference type="Gene3D" id="3.10.10.10">
    <property type="entry name" value="HIV Type 1 Reverse Transcriptase, subunit A, domain 1"/>
    <property type="match status" value="1"/>
</dbReference>
<dbReference type="InterPro" id="IPR000477">
    <property type="entry name" value="RT_dom"/>
</dbReference>
<dbReference type="Gene3D" id="3.30.420.10">
    <property type="entry name" value="Ribonuclease H-like superfamily/Ribonuclease H"/>
    <property type="match status" value="3"/>
</dbReference>
<dbReference type="InterPro" id="IPR041588">
    <property type="entry name" value="Integrase_H2C2"/>
</dbReference>
<dbReference type="InterPro" id="IPR043502">
    <property type="entry name" value="DNA/RNA_pol_sf"/>
</dbReference>
<dbReference type="SUPFAM" id="SSF53098">
    <property type="entry name" value="Ribonuclease H-like"/>
    <property type="match status" value="2"/>
</dbReference>
<dbReference type="InterPro" id="IPR005162">
    <property type="entry name" value="Retrotrans_gag_dom"/>
</dbReference>
<dbReference type="Pfam" id="PF17921">
    <property type="entry name" value="Integrase_H2C2"/>
    <property type="match status" value="1"/>
</dbReference>
<dbReference type="InterPro" id="IPR012337">
    <property type="entry name" value="RNaseH-like_sf"/>
</dbReference>
<feature type="region of interest" description="Disordered" evidence="2">
    <location>
        <begin position="357"/>
        <end position="386"/>
    </location>
</feature>
<keyword evidence="1" id="KW-0511">Multifunctional enzyme</keyword>
<dbReference type="InterPro" id="IPR001584">
    <property type="entry name" value="Integrase_cat-core"/>
</dbReference>
<dbReference type="Pfam" id="PF17919">
    <property type="entry name" value="RT_RNaseH_2"/>
    <property type="match status" value="1"/>
</dbReference>
<organism evidence="5">
    <name type="scientific">Fagus sylvatica</name>
    <name type="common">Beechnut</name>
    <dbReference type="NCBI Taxonomy" id="28930"/>
    <lineage>
        <taxon>Eukaryota</taxon>
        <taxon>Viridiplantae</taxon>
        <taxon>Streptophyta</taxon>
        <taxon>Embryophyta</taxon>
        <taxon>Tracheophyta</taxon>
        <taxon>Spermatophyta</taxon>
        <taxon>Magnoliopsida</taxon>
        <taxon>eudicotyledons</taxon>
        <taxon>Gunneridae</taxon>
        <taxon>Pentapetalae</taxon>
        <taxon>rosids</taxon>
        <taxon>fabids</taxon>
        <taxon>Fagales</taxon>
        <taxon>Fagaceae</taxon>
        <taxon>Fagus</taxon>
    </lineage>
</organism>
<dbReference type="InterPro" id="IPR036397">
    <property type="entry name" value="RNaseH_sf"/>
</dbReference>
<dbReference type="Gene3D" id="3.30.70.270">
    <property type="match status" value="2"/>
</dbReference>
<feature type="compositionally biased region" description="Basic and acidic residues" evidence="2">
    <location>
        <begin position="80"/>
        <end position="93"/>
    </location>
</feature>
<dbReference type="CDD" id="cd01647">
    <property type="entry name" value="RT_LTR"/>
    <property type="match status" value="1"/>
</dbReference>
<feature type="compositionally biased region" description="Low complexity" evidence="2">
    <location>
        <begin position="1"/>
        <end position="15"/>
    </location>
</feature>
<feature type="domain" description="Reverse transcriptase" evidence="3">
    <location>
        <begin position="779"/>
        <end position="958"/>
    </location>
</feature>
<feature type="compositionally biased region" description="Basic and acidic residues" evidence="2">
    <location>
        <begin position="133"/>
        <end position="148"/>
    </location>
</feature>
<dbReference type="InterPro" id="IPR041577">
    <property type="entry name" value="RT_RNaseH_2"/>
</dbReference>
<sequence>MPRSVPGPSGPVESPARQASGPSRRQLAIPEQPRPAESPAGQGSRPSRPKTSTRSSYRPSDHTRVATSVTPFSQHTVLHRRMDDQRTERHGESSTEEVSALKKAAQDMSTVKKRPRKNFHKNDQGKSGASRSAHLEDWVESPSLKEKVISSAGTSVTVRETRRKDERSDKGISECRDRTALPPLIPKKKVRRGEQGAVWKALDLISSSPFSDKIEQAKLPERFTAPRLEIYNGRTDPVAHIDHYHHRMALWRYKDSLMCRIFPSSLGEVALRWFNQLERGTIGSWSQMAEVFVGRFITNSWRSRGLDTLMVIRLGSNESLKDYSARFWETYNDIDGCAEDTALQAFKLGLPPSTGLPPIPPAPVPPLNSRSQGRISQAPKASSVPTSYAPPSYKAFQTVFKEPIHRLLDKIKGKPFFVWPSKLIRDPAVQNQNLYCFYHRNRGHLTENCHTYKAHLEQLVTAGHLADYVDSNPTRSRARGTTSNRWGTQGPAPAGVIHVIHNPSCTSILPTSFRSNMQKASHLRRSFGIVDYAHLVSTSCSGASNSSAHQVVSFSDEDLADVQMPHNNPLVITLRFGDYDVQRVLVDQDLASFTTPVFGFTGESTIPMGKTTLPVLAGSISLQIEFIVIHGSSPYNAIVGRDWLHRMRAVPLTLHQKLRFPTEDGVMEVNGDQTPATVTEEISAEKDLEKVYFDPSEPEFYFLIGTNLSLGDKQELIALLMEFREVFAWSVYEAPGVSPDLDCHSLNISTEAKPVSQKRRKLAPERAEIVAKEVERLLEVNAIRTVQYPTWLANTVVVKKKNGKWRVCVDFTDLNKACPKDPFPLPRIDQLVDSASGHERMSFLDAFQGYHQIPMAHSDQEKTAFITPKGIYCYRVMPFGLKNAGATYQRMVTSMFGHMIGKTVEVYIDDMLIKSRRRMTHIEDLREVLKVLRNDKLRLNASKCLFGVSSGKFLGHMVSYNEVEANPDQISALLNLEPPTGAKQVQRLTRMIAALGRFISRSADRCRSFFQLLGKTRKFLWDQECSAAFEGIKTYLSSPPCLSIPRLGEPLFLYLAVTEHAVSAVLVRETHEGQKPVFFVSKTMDETESRYLPLEKAALALIQAAKKLPHYFQASTVTVLTDLPLKTLMHSSDFSGRVTRWGVHLGSLGVEYKPRTSIKGQVLADFIGEFQGKGGSSESTFTSSPHADEGLLGWKLFVDGASNMKGAGAGAVLISPEGLVLEQAVRLGFLASNNEAEYEALLMASDRPGIRSLQNGDGGFLSTPSTLIDTMDRICGTGSESSWMDPLIAYLRDDCLPEDPRAANVIKRKAPRYWLSKEGNLYKRSFSGPYLLCVHPNLVDDLLFEIHEGICGSHTGGRSLAHRAMSQGYWWPYMQSDAVRYVRKCDKCQRFAPKIHQPARELNPLSSPWPFAQWGLDIVGPLPRAPGNKKFLIVATNYFTKWIEAEPLSHIREVDTKRFLWKSIITRFGIPWAVISDNGTQFEAEVSNKVILDGIKKRLEEAKGKWVKELPSVMWTHRTTRRRSTGETLFALAYGVEAVIPLEVGLPTTRTTEFDVEENESSLRKDLNLVEERRDMATIRLASYQHQMKRGYDKNIRPRSFQVGDLVLRKVVANTRNPNDGKLGPNWEGPYEVTSFAGVGAYRLTDLSGKSVLRPWNICNLKKYFF</sequence>